<evidence type="ECO:0000259" key="7">
    <source>
        <dbReference type="PROSITE" id="PS50893"/>
    </source>
</evidence>
<dbReference type="GO" id="GO:0005524">
    <property type="term" value="F:ATP binding"/>
    <property type="evidence" value="ECO:0007669"/>
    <property type="project" value="UniProtKB-KW"/>
</dbReference>
<dbReference type="InterPro" id="IPR005670">
    <property type="entry name" value="PstB-like"/>
</dbReference>
<keyword evidence="4" id="KW-0547">Nucleotide-binding</keyword>
<dbReference type="CDD" id="cd03260">
    <property type="entry name" value="ABC_PstB_phosphate_transporter"/>
    <property type="match status" value="1"/>
</dbReference>
<dbReference type="GO" id="GO:0016020">
    <property type="term" value="C:membrane"/>
    <property type="evidence" value="ECO:0007669"/>
    <property type="project" value="InterPro"/>
</dbReference>
<dbReference type="RefSeq" id="WP_156712783.1">
    <property type="nucleotide sequence ID" value="NZ_WPHG01000002.1"/>
</dbReference>
<evidence type="ECO:0000256" key="3">
    <source>
        <dbReference type="ARBA" id="ARBA00022592"/>
    </source>
</evidence>
<dbReference type="EMBL" id="WPHG01000002">
    <property type="protein sequence ID" value="MVA97878.1"/>
    <property type="molecule type" value="Genomic_DNA"/>
</dbReference>
<dbReference type="PANTHER" id="PTHR43423:SF1">
    <property type="entry name" value="ABC TRANSPORTER I FAMILY MEMBER 17"/>
    <property type="match status" value="1"/>
</dbReference>
<dbReference type="GO" id="GO:0016887">
    <property type="term" value="F:ATP hydrolysis activity"/>
    <property type="evidence" value="ECO:0007669"/>
    <property type="project" value="InterPro"/>
</dbReference>
<keyword evidence="2" id="KW-0813">Transport</keyword>
<sequence>MNIQTTGAAKAVPPPGRGEEGRIRVENVNVAYGAIKALSDVTLSIPPRRITALIGPSGCGKTSLLTCVNRLIDLIPGANATGRIFLRKTDVLARDADLLRLRKRVGMVFQKPNPFPFSIRRNFDIVLTEFGVRRRDDREKRIDECLRAVGLHTEIGHRLDMSACALSGGQQQRLCIARALATRPEILLLDEPCSALDPMSTMTIERLLLDLKDSVTLVIVTHNLSQARRIADECALFWTECGTGYLLEHGTMADLTDRPKNQVTADYLHGRVA</sequence>
<name>A0A844QIJ7_9HYPH</name>
<organism evidence="8 9">
    <name type="scientific">Nitratireductor arenosus</name>
    <dbReference type="NCBI Taxonomy" id="2682096"/>
    <lineage>
        <taxon>Bacteria</taxon>
        <taxon>Pseudomonadati</taxon>
        <taxon>Pseudomonadota</taxon>
        <taxon>Alphaproteobacteria</taxon>
        <taxon>Hyphomicrobiales</taxon>
        <taxon>Phyllobacteriaceae</taxon>
        <taxon>Nitratireductor</taxon>
    </lineage>
</organism>
<dbReference type="SUPFAM" id="SSF52540">
    <property type="entry name" value="P-loop containing nucleoside triphosphate hydrolases"/>
    <property type="match status" value="1"/>
</dbReference>
<dbReference type="Proteomes" id="UP000463224">
    <property type="component" value="Unassembled WGS sequence"/>
</dbReference>
<evidence type="ECO:0000256" key="6">
    <source>
        <dbReference type="SAM" id="MobiDB-lite"/>
    </source>
</evidence>
<dbReference type="Gene3D" id="3.40.50.300">
    <property type="entry name" value="P-loop containing nucleotide triphosphate hydrolases"/>
    <property type="match status" value="1"/>
</dbReference>
<comment type="similarity">
    <text evidence="1">Belongs to the ABC transporter superfamily.</text>
</comment>
<evidence type="ECO:0000313" key="8">
    <source>
        <dbReference type="EMBL" id="MVA97878.1"/>
    </source>
</evidence>
<feature type="domain" description="ABC transporter" evidence="7">
    <location>
        <begin position="23"/>
        <end position="268"/>
    </location>
</feature>
<reference evidence="8 9" key="1">
    <citation type="submission" date="2019-12" db="EMBL/GenBank/DDBJ databases">
        <title>Nitratireductor arenosus sp. nov., Isolated from sea sand, Jeju island, South Korea.</title>
        <authorList>
            <person name="Kim W."/>
        </authorList>
    </citation>
    <scope>NUCLEOTIDE SEQUENCE [LARGE SCALE GENOMIC DNA]</scope>
    <source>
        <strain evidence="8 9">CAU 1489</strain>
    </source>
</reference>
<dbReference type="PROSITE" id="PS00211">
    <property type="entry name" value="ABC_TRANSPORTER_1"/>
    <property type="match status" value="1"/>
</dbReference>
<evidence type="ECO:0000313" key="9">
    <source>
        <dbReference type="Proteomes" id="UP000463224"/>
    </source>
</evidence>
<evidence type="ECO:0000256" key="1">
    <source>
        <dbReference type="ARBA" id="ARBA00005417"/>
    </source>
</evidence>
<dbReference type="GO" id="GO:0035435">
    <property type="term" value="P:phosphate ion transmembrane transport"/>
    <property type="evidence" value="ECO:0007669"/>
    <property type="project" value="InterPro"/>
</dbReference>
<gene>
    <name evidence="8" type="ORF">GN330_11540</name>
</gene>
<dbReference type="AlphaFoldDB" id="A0A844QIJ7"/>
<evidence type="ECO:0000256" key="5">
    <source>
        <dbReference type="ARBA" id="ARBA00022840"/>
    </source>
</evidence>
<accession>A0A844QIJ7</accession>
<dbReference type="InterPro" id="IPR003593">
    <property type="entry name" value="AAA+_ATPase"/>
</dbReference>
<evidence type="ECO:0000256" key="4">
    <source>
        <dbReference type="ARBA" id="ARBA00022741"/>
    </source>
</evidence>
<dbReference type="SMART" id="SM00382">
    <property type="entry name" value="AAA"/>
    <property type="match status" value="1"/>
</dbReference>
<dbReference type="PANTHER" id="PTHR43423">
    <property type="entry name" value="ABC TRANSPORTER I FAMILY MEMBER 17"/>
    <property type="match status" value="1"/>
</dbReference>
<dbReference type="PROSITE" id="PS50893">
    <property type="entry name" value="ABC_TRANSPORTER_2"/>
    <property type="match status" value="1"/>
</dbReference>
<proteinExistence type="inferred from homology"/>
<dbReference type="GO" id="GO:0005315">
    <property type="term" value="F:phosphate transmembrane transporter activity"/>
    <property type="evidence" value="ECO:0007669"/>
    <property type="project" value="InterPro"/>
</dbReference>
<dbReference type="Pfam" id="PF00005">
    <property type="entry name" value="ABC_tran"/>
    <property type="match status" value="1"/>
</dbReference>
<keyword evidence="3" id="KW-0592">Phosphate transport</keyword>
<evidence type="ECO:0000256" key="2">
    <source>
        <dbReference type="ARBA" id="ARBA00022448"/>
    </source>
</evidence>
<protein>
    <submittedName>
        <fullName evidence="8">ATP-binding cassette domain-containing protein</fullName>
    </submittedName>
</protein>
<keyword evidence="9" id="KW-1185">Reference proteome</keyword>
<comment type="caution">
    <text evidence="8">The sequence shown here is derived from an EMBL/GenBank/DDBJ whole genome shotgun (WGS) entry which is preliminary data.</text>
</comment>
<feature type="region of interest" description="Disordered" evidence="6">
    <location>
        <begin position="1"/>
        <end position="20"/>
    </location>
</feature>
<dbReference type="InterPro" id="IPR027417">
    <property type="entry name" value="P-loop_NTPase"/>
</dbReference>
<dbReference type="InterPro" id="IPR017871">
    <property type="entry name" value="ABC_transporter-like_CS"/>
</dbReference>
<keyword evidence="5 8" id="KW-0067">ATP-binding</keyword>
<dbReference type="InterPro" id="IPR003439">
    <property type="entry name" value="ABC_transporter-like_ATP-bd"/>
</dbReference>